<comment type="caution">
    <text evidence="7">The sequence shown here is derived from an EMBL/GenBank/DDBJ whole genome shotgun (WGS) entry which is preliminary data.</text>
</comment>
<gene>
    <name evidence="7" type="primary">cbiQ</name>
    <name evidence="7" type="ORF">GFC01_10130</name>
</gene>
<evidence type="ECO:0000256" key="1">
    <source>
        <dbReference type="ARBA" id="ARBA00004651"/>
    </source>
</evidence>
<organism evidence="7 8">
    <name type="scientific">Desulfofundulus thermobenzoicus</name>
    <dbReference type="NCBI Taxonomy" id="29376"/>
    <lineage>
        <taxon>Bacteria</taxon>
        <taxon>Bacillati</taxon>
        <taxon>Bacillota</taxon>
        <taxon>Clostridia</taxon>
        <taxon>Eubacteriales</taxon>
        <taxon>Peptococcaceae</taxon>
        <taxon>Desulfofundulus</taxon>
    </lineage>
</organism>
<evidence type="ECO:0000256" key="4">
    <source>
        <dbReference type="ARBA" id="ARBA00022989"/>
    </source>
</evidence>
<dbReference type="Proteomes" id="UP000441717">
    <property type="component" value="Unassembled WGS sequence"/>
</dbReference>
<evidence type="ECO:0000256" key="5">
    <source>
        <dbReference type="ARBA" id="ARBA00023136"/>
    </source>
</evidence>
<accession>A0A6N7IRC2</accession>
<feature type="transmembrane region" description="Helical" evidence="6">
    <location>
        <begin position="66"/>
        <end position="86"/>
    </location>
</feature>
<dbReference type="RefSeq" id="WP_341473895.1">
    <property type="nucleotide sequence ID" value="NZ_WHYR01000025.1"/>
</dbReference>
<dbReference type="GO" id="GO:0043190">
    <property type="term" value="C:ATP-binding cassette (ABC) transporter complex"/>
    <property type="evidence" value="ECO:0007669"/>
    <property type="project" value="InterPro"/>
</dbReference>
<name>A0A6N7IRC2_9FIRM</name>
<feature type="transmembrane region" description="Helical" evidence="6">
    <location>
        <begin position="150"/>
        <end position="170"/>
    </location>
</feature>
<dbReference type="InterPro" id="IPR003339">
    <property type="entry name" value="ABC/ECF_trnsptr_transmembrane"/>
</dbReference>
<keyword evidence="2" id="KW-1003">Cell membrane</keyword>
<dbReference type="CDD" id="cd16914">
    <property type="entry name" value="EcfT"/>
    <property type="match status" value="1"/>
</dbReference>
<feature type="transmembrane region" description="Helical" evidence="6">
    <location>
        <begin position="238"/>
        <end position="256"/>
    </location>
</feature>
<dbReference type="GO" id="GO:0006824">
    <property type="term" value="P:cobalt ion transport"/>
    <property type="evidence" value="ECO:0007669"/>
    <property type="project" value="InterPro"/>
</dbReference>
<evidence type="ECO:0000313" key="8">
    <source>
        <dbReference type="Proteomes" id="UP000441717"/>
    </source>
</evidence>
<reference evidence="7 8" key="1">
    <citation type="submission" date="2019-10" db="EMBL/GenBank/DDBJ databases">
        <title>Comparative genomics of sulfur disproportionating microorganisms.</title>
        <authorList>
            <person name="Ward L.M."/>
            <person name="Bertran E."/>
            <person name="Johnston D."/>
        </authorList>
    </citation>
    <scope>NUCLEOTIDE SEQUENCE [LARGE SCALE GENOMIC DNA]</scope>
    <source>
        <strain evidence="7 8">DSM 14055</strain>
    </source>
</reference>
<keyword evidence="5 6" id="KW-0472">Membrane</keyword>
<keyword evidence="4 6" id="KW-1133">Transmembrane helix</keyword>
<feature type="transmembrane region" description="Helical" evidence="6">
    <location>
        <begin position="125"/>
        <end position="144"/>
    </location>
</feature>
<dbReference type="EMBL" id="WHYR01000025">
    <property type="protein sequence ID" value="MQL52614.1"/>
    <property type="molecule type" value="Genomic_DNA"/>
</dbReference>
<dbReference type="InterPro" id="IPR052770">
    <property type="entry name" value="Cobalt_transport_CbiQ"/>
</dbReference>
<evidence type="ECO:0000313" key="7">
    <source>
        <dbReference type="EMBL" id="MQL52614.1"/>
    </source>
</evidence>
<dbReference type="InterPro" id="IPR012809">
    <property type="entry name" value="ECF_CbiQ"/>
</dbReference>
<dbReference type="PANTHER" id="PTHR43723">
    <property type="entry name" value="COBALT TRANSPORT PROTEIN CBIQ"/>
    <property type="match status" value="1"/>
</dbReference>
<keyword evidence="3 6" id="KW-0812">Transmembrane</keyword>
<dbReference type="PANTHER" id="PTHR43723:SF1">
    <property type="entry name" value="COBALT TRANSPORT PROTEIN CBIQ"/>
    <property type="match status" value="1"/>
</dbReference>
<feature type="transmembrane region" description="Helical" evidence="6">
    <location>
        <begin position="98"/>
        <end position="118"/>
    </location>
</feature>
<evidence type="ECO:0000256" key="2">
    <source>
        <dbReference type="ARBA" id="ARBA00022475"/>
    </source>
</evidence>
<evidence type="ECO:0000256" key="3">
    <source>
        <dbReference type="ARBA" id="ARBA00022692"/>
    </source>
</evidence>
<evidence type="ECO:0000256" key="6">
    <source>
        <dbReference type="SAM" id="Phobius"/>
    </source>
</evidence>
<sequence>MFKIDQYAYANKLRQMHPGEKFAFALLTMTICLAAPVPLVHLVVIMLMAGMVVLRAGIPARFYCKLLALPLSFLLLSVLAVCVSVTSHPGVPVYGPVIHGYAVGVTLAGLYQAGLILGKSLAAVSCLYFLSLTTPVVEIISLLRRLRLPSLFLELMGLIYRYIFVVMETADRMYISQSSRQGYASLKTAYHSLGQLVSNLFIKSYYRSSALYTALSSRGYTGDLPVLDNSFRLSGRNIIFIFLVELFLAGLAWHYWRWPF</sequence>
<protein>
    <submittedName>
        <fullName evidence="7">Cobalt ECF transporter T component CbiQ</fullName>
    </submittedName>
</protein>
<dbReference type="NCBIfam" id="TIGR02454">
    <property type="entry name" value="ECF_T_CbiQ"/>
    <property type="match status" value="1"/>
</dbReference>
<feature type="transmembrane region" description="Helical" evidence="6">
    <location>
        <begin position="22"/>
        <end position="54"/>
    </location>
</feature>
<keyword evidence="8" id="KW-1185">Reference proteome</keyword>
<dbReference type="AlphaFoldDB" id="A0A6N7IRC2"/>
<dbReference type="Pfam" id="PF02361">
    <property type="entry name" value="CbiQ"/>
    <property type="match status" value="1"/>
</dbReference>
<comment type="subcellular location">
    <subcellularLocation>
        <location evidence="1">Cell membrane</location>
        <topology evidence="1">Multi-pass membrane protein</topology>
    </subcellularLocation>
</comment>
<proteinExistence type="predicted"/>